<dbReference type="InterPro" id="IPR006944">
    <property type="entry name" value="Phage/GTA_portal"/>
</dbReference>
<evidence type="ECO:0000256" key="1">
    <source>
        <dbReference type="ARBA" id="ARBA00022950"/>
    </source>
</evidence>
<gene>
    <name evidence="5" type="ORF">Goe2_c07300</name>
</gene>
<organism evidence="5 6">
    <name type="scientific">Bacillus phage vB_BsuM-Goe2</name>
    <dbReference type="NCBI Taxonomy" id="1933062"/>
    <lineage>
        <taxon>Viruses</taxon>
        <taxon>Duplodnaviria</taxon>
        <taxon>Heunggongvirae</taxon>
        <taxon>Uroviricota</taxon>
        <taxon>Caudoviricetes</taxon>
        <taxon>Herelleviridae</taxon>
        <taxon>Spounavirinae</taxon>
        <taxon>Okubovirus</taxon>
        <taxon>Okubovirus camphawk</taxon>
    </lineage>
</organism>
<dbReference type="EMBL" id="KY368639">
    <property type="protein sequence ID" value="APZ82309.1"/>
    <property type="molecule type" value="Genomic_DNA"/>
</dbReference>
<sequence>MDFFESLSKAMGLKPEQKQEPQFSGDGEDTLEKSERAQEAKSIIEDPLALNQSEGYKEKPQSLSFDTLRKMSVRNTVVGAIIQTRVNQISTFSQPARYTKDGIGFEIKLRDPKATPTQEQRDRALALESFIENCGYDYNPGRDNFDTLIRKIVRDTLTFDQLSFEIVEDRLGRPAELHAVDAATVRAAEVEVNNGEDYVHPTDIEDEDRIKWVQVVNGQIVAEFTGSQLAFGVRNPRTDLSIQPYGLSELEILVKQVTSHLWAEDYNSRYFSQGGTTKGILNMKGQNVSRTQLDAFRRQWTAQLAGTTGSWKTPVVSVEGLEYINVSQSNREMEYEMWMNYLINICCAVYQIDPSEVNFPNRGGAGGTSGGGLGDGGIEDRLKNSRDKGLRPLLRFIESVINRYVIRRFSDEFTFNFVGLDGETERERLEISNKQVRAFKTINEVRKENDLPPIPDGNIVLDPTYTNYIMQKMQLEQAREMEEQEEESSDSGIEVVPDGLDDRYNQR</sequence>
<dbReference type="Proteomes" id="UP000224660">
    <property type="component" value="Segment"/>
</dbReference>
<keyword evidence="3" id="KW-0231">Viral genome packaging</keyword>
<keyword evidence="1" id="KW-0118">Viral capsid assembly</keyword>
<dbReference type="SMR" id="A0A217EQJ8"/>
<accession>A0A217EQJ8</accession>
<keyword evidence="1" id="KW-1188">Viral release from host cell</keyword>
<name>A0A217EQJ8_9CAUD</name>
<evidence type="ECO:0000256" key="4">
    <source>
        <dbReference type="SAM" id="MobiDB-lite"/>
    </source>
</evidence>
<evidence type="ECO:0000313" key="6">
    <source>
        <dbReference type="Proteomes" id="UP000224660"/>
    </source>
</evidence>
<evidence type="ECO:0000256" key="2">
    <source>
        <dbReference type="ARBA" id="ARBA00023009"/>
    </source>
</evidence>
<feature type="region of interest" description="Disordered" evidence="4">
    <location>
        <begin position="476"/>
        <end position="507"/>
    </location>
</feature>
<keyword evidence="2" id="KW-1162">Viral penetration into host cytoplasm</keyword>
<evidence type="ECO:0000256" key="3">
    <source>
        <dbReference type="ARBA" id="ARBA00023219"/>
    </source>
</evidence>
<keyword evidence="2" id="KW-1171">Viral genome ejection through host cell envelope</keyword>
<dbReference type="Pfam" id="PF04860">
    <property type="entry name" value="Phage_portal"/>
    <property type="match status" value="1"/>
</dbReference>
<protein>
    <submittedName>
        <fullName evidence="5">Portal protein</fullName>
    </submittedName>
</protein>
<feature type="compositionally biased region" description="Basic and acidic residues" evidence="4">
    <location>
        <begin position="30"/>
        <end position="44"/>
    </location>
</feature>
<keyword evidence="2" id="KW-1160">Virus entry into host cell</keyword>
<evidence type="ECO:0000313" key="5">
    <source>
        <dbReference type="EMBL" id="APZ82309.1"/>
    </source>
</evidence>
<reference evidence="5 6" key="1">
    <citation type="journal article" date="2017" name="Viruses">
        <title>Characterization of Bacillus subtilis Viruses vB_BsuM-Goe2 and vB_BsuM-Goe3.</title>
        <authorList>
            <person name="Willms I.M."/>
            <person name="Hoppert M."/>
            <person name="Hertel R."/>
        </authorList>
    </citation>
    <scope>NUCLEOTIDE SEQUENCE [LARGE SCALE GENOMIC DNA]</scope>
</reference>
<proteinExistence type="predicted"/>
<feature type="region of interest" description="Disordered" evidence="4">
    <location>
        <begin position="1"/>
        <end position="44"/>
    </location>
</feature>